<keyword evidence="3" id="KW-1185">Reference proteome</keyword>
<feature type="region of interest" description="Disordered" evidence="1">
    <location>
        <begin position="106"/>
        <end position="167"/>
    </location>
</feature>
<evidence type="ECO:0000313" key="2">
    <source>
        <dbReference type="EMBL" id="GIF91742.1"/>
    </source>
</evidence>
<name>A0A8J3JVC2_9ACTN</name>
<feature type="compositionally biased region" description="Basic and acidic residues" evidence="1">
    <location>
        <begin position="106"/>
        <end position="116"/>
    </location>
</feature>
<proteinExistence type="predicted"/>
<accession>A0A8J3JVC2</accession>
<dbReference type="AlphaFoldDB" id="A0A8J3JVC2"/>
<protein>
    <submittedName>
        <fullName evidence="2">Uncharacterized protein</fullName>
    </submittedName>
</protein>
<sequence length="167" mass="18656">MTTAILNTLTEDEMMLVRETERERLTDLDEDGLLDLHDRIRRARNKYVKLYRRQSGLRVAESGGRGKANPKGTRDRQKAEVFEDALARVSRAVAVAAKASAQQLKAERLQLAKESRNTTPPRPSRPPTKARPSSQVADRSPDSPGLRKRQASSRAAGARRQAGRDSR</sequence>
<dbReference type="Proteomes" id="UP000619293">
    <property type="component" value="Unassembled WGS sequence"/>
</dbReference>
<dbReference type="RefSeq" id="WP_191842106.1">
    <property type="nucleotide sequence ID" value="NZ_BAAALB010000017.1"/>
</dbReference>
<reference evidence="2 3" key="1">
    <citation type="submission" date="2021-01" db="EMBL/GenBank/DDBJ databases">
        <title>Whole genome shotgun sequence of Catellatospora chokoriensis NBRC 107358.</title>
        <authorList>
            <person name="Komaki H."/>
            <person name="Tamura T."/>
        </authorList>
    </citation>
    <scope>NUCLEOTIDE SEQUENCE [LARGE SCALE GENOMIC DNA]</scope>
    <source>
        <strain evidence="2 3">NBRC 107358</strain>
    </source>
</reference>
<evidence type="ECO:0000256" key="1">
    <source>
        <dbReference type="SAM" id="MobiDB-lite"/>
    </source>
</evidence>
<evidence type="ECO:0000313" key="3">
    <source>
        <dbReference type="Proteomes" id="UP000619293"/>
    </source>
</evidence>
<dbReference type="EMBL" id="BONG01000035">
    <property type="protein sequence ID" value="GIF91742.1"/>
    <property type="molecule type" value="Genomic_DNA"/>
</dbReference>
<comment type="caution">
    <text evidence="2">The sequence shown here is derived from an EMBL/GenBank/DDBJ whole genome shotgun (WGS) entry which is preliminary data.</text>
</comment>
<gene>
    <name evidence="2" type="ORF">Cch02nite_51860</name>
</gene>
<feature type="region of interest" description="Disordered" evidence="1">
    <location>
        <begin position="59"/>
        <end position="78"/>
    </location>
</feature>
<organism evidence="2 3">
    <name type="scientific">Catellatospora chokoriensis</name>
    <dbReference type="NCBI Taxonomy" id="310353"/>
    <lineage>
        <taxon>Bacteria</taxon>
        <taxon>Bacillati</taxon>
        <taxon>Actinomycetota</taxon>
        <taxon>Actinomycetes</taxon>
        <taxon>Micromonosporales</taxon>
        <taxon>Micromonosporaceae</taxon>
        <taxon>Catellatospora</taxon>
    </lineage>
</organism>